<dbReference type="AlphaFoldDB" id="A0A100VQD6"/>
<reference evidence="2" key="2">
    <citation type="submission" date="2016-01" db="EMBL/GenBank/DDBJ databases">
        <title>Draft Genome Sequence of Paenibacillus amylolyticus Heshi-A3 that Was Isolated from Fermented Rice Bran with Aging Salted Mackerel, Which Was Named Heshiko as Traditional Fermented Seafood in Japan.</title>
        <authorList>
            <person name="Akuzawa S."/>
            <person name="Nakagawa J."/>
            <person name="Kanekatsu T."/>
            <person name="Kubota E."/>
            <person name="Ohtake R."/>
            <person name="Suzuki T."/>
            <person name="Kanesaki Y."/>
        </authorList>
    </citation>
    <scope>NUCLEOTIDE SEQUENCE [LARGE SCALE GENOMIC DNA]</scope>
    <source>
        <strain evidence="2">Heshi-A3</strain>
    </source>
</reference>
<dbReference type="EMBL" id="BCNV01000005">
    <property type="protein sequence ID" value="GAS84127.1"/>
    <property type="molecule type" value="Genomic_DNA"/>
</dbReference>
<name>A0A100VQD6_PAEAM</name>
<organism evidence="1 2">
    <name type="scientific">Paenibacillus amylolyticus</name>
    <dbReference type="NCBI Taxonomy" id="1451"/>
    <lineage>
        <taxon>Bacteria</taxon>
        <taxon>Bacillati</taxon>
        <taxon>Bacillota</taxon>
        <taxon>Bacilli</taxon>
        <taxon>Bacillales</taxon>
        <taxon>Paenibacillaceae</taxon>
        <taxon>Paenibacillus</taxon>
    </lineage>
</organism>
<dbReference type="Pfam" id="PF14435">
    <property type="entry name" value="SUKH-4"/>
    <property type="match status" value="1"/>
</dbReference>
<accession>A0A100VQD6</accession>
<proteinExistence type="predicted"/>
<dbReference type="RefSeq" id="WP_062836580.1">
    <property type="nucleotide sequence ID" value="NZ_BCNV01000005.1"/>
</dbReference>
<evidence type="ECO:0000313" key="2">
    <source>
        <dbReference type="Proteomes" id="UP000069697"/>
    </source>
</evidence>
<evidence type="ECO:0000313" key="1">
    <source>
        <dbReference type="EMBL" id="GAS84127.1"/>
    </source>
</evidence>
<gene>
    <name evidence="1" type="ORF">PAHA3_4230</name>
</gene>
<sequence length="173" mass="20370">MNFDIVEIKDYYDTEIINYDFTNLKEWGISEEDAHFLVDIGVPEQYDDFSFYESEAFQVKVIEGEEYIQIGQFASYGMRDSYGLYLKQGSDMFFTTSSLDKSNVYMLNKNLGTFFLFHLIRSELATKMRLEGTYISDEYARALRGYFEKIDPIAMKNVEGYWSHMLEDYETGL</sequence>
<comment type="caution">
    <text evidence="1">The sequence shown here is derived from an EMBL/GenBank/DDBJ whole genome shotgun (WGS) entry which is preliminary data.</text>
</comment>
<dbReference type="InterPro" id="IPR025851">
    <property type="entry name" value="SUKH-4"/>
</dbReference>
<evidence type="ECO:0008006" key="3">
    <source>
        <dbReference type="Google" id="ProtNLM"/>
    </source>
</evidence>
<dbReference type="Proteomes" id="UP000069697">
    <property type="component" value="Unassembled WGS sequence"/>
</dbReference>
<protein>
    <recommendedName>
        <fullName evidence="3">SUKH-4 immunity protein</fullName>
    </recommendedName>
</protein>
<reference evidence="1 2" key="1">
    <citation type="journal article" date="2016" name="Genome Announc.">
        <title>Draft Genome Sequence of Paenibacillus amylolyticus Heshi-A3, Isolated from Fermented Rice Bran in a Japanese Fermented Seafood Dish.</title>
        <authorList>
            <person name="Akuzawa S."/>
            <person name="Nagaoka J."/>
            <person name="Kanekatsu M."/>
            <person name="Kubota E."/>
            <person name="Ohtake R."/>
            <person name="Suzuki T."/>
            <person name="Kanesaki Y."/>
        </authorList>
    </citation>
    <scope>NUCLEOTIDE SEQUENCE [LARGE SCALE GENOMIC DNA]</scope>
    <source>
        <strain evidence="1 2">Heshi-A3</strain>
    </source>
</reference>